<accession>A0ABR3QWN2</accession>
<comment type="caution">
    <text evidence="2">The sequence shown here is derived from an EMBL/GenBank/DDBJ whole genome shotgun (WGS) entry which is preliminary data.</text>
</comment>
<proteinExistence type="predicted"/>
<evidence type="ECO:0000313" key="2">
    <source>
        <dbReference type="EMBL" id="KAL1596571.1"/>
    </source>
</evidence>
<feature type="compositionally biased region" description="Basic residues" evidence="1">
    <location>
        <begin position="47"/>
        <end position="57"/>
    </location>
</feature>
<sequence>MPETRAQKREREERMAAAAAVAPAPAPTPAPHIPVPPVPAISASGKRANRKRKRNKGNHNAVPEDGEAEPEQQAAGVPNVAGQVVEVPDRENPRRKRKRPERDDGNSANADRVSPSLGRPEDEAHQNEQEPLEQGERFPGVVEGQEPHLDEAQENEAARSAEVEHGPGFLFEGAPSTWPGWELNMHYQVLKRRRPPGRNLANGVVHILCSDPGQPMRPLNLPQLLGSGLATIQEEILRNLGPFEISALSRTSSGFRDMRSTLRNTNYNINARLGHFFNDTVAFRMFLARWQGIITGGFVGELFNRSGPVPTNLDLALLDKGQMRARAHAFLVGEGYTQREDNFEEDLGDFELHWEIVYSKHHAKYGELRINIRASELTPVLTHLQFATTTLDCMFITHEKAYMLYPHATYKRKETYILLPEPYLEGKRDYTMHGYKFISTSLVESVEAALALPRRIGDGKTWKLSLDMQGFEGIPEYSPFTNVEHMTFRLSVSSRAIYRGNDVRHYEMAVRSVSQGVLKYAVMDMNWDQDDVEDYLTRRLNDRVDVHPIRRYLERSDQLQKKLQNYTMMALDKLGQAETPEEYRLRRVILEEPVAREFFGSQANIPTHWPTYDEEVREALDEAWKEMQDSLETRKKGAIARDGIGLFPEVLSEV</sequence>
<feature type="compositionally biased region" description="Basic and acidic residues" evidence="1">
    <location>
        <begin position="119"/>
        <end position="128"/>
    </location>
</feature>
<feature type="compositionally biased region" description="Pro residues" evidence="1">
    <location>
        <begin position="24"/>
        <end position="39"/>
    </location>
</feature>
<protein>
    <recommendedName>
        <fullName evidence="4">F-box domain-containing protein</fullName>
    </recommendedName>
</protein>
<evidence type="ECO:0000313" key="3">
    <source>
        <dbReference type="Proteomes" id="UP001521785"/>
    </source>
</evidence>
<feature type="compositionally biased region" description="Basic and acidic residues" evidence="1">
    <location>
        <begin position="1"/>
        <end position="15"/>
    </location>
</feature>
<evidence type="ECO:0008006" key="4">
    <source>
        <dbReference type="Google" id="ProtNLM"/>
    </source>
</evidence>
<organism evidence="2 3">
    <name type="scientific">Paraconiothyrium brasiliense</name>
    <dbReference type="NCBI Taxonomy" id="300254"/>
    <lineage>
        <taxon>Eukaryota</taxon>
        <taxon>Fungi</taxon>
        <taxon>Dikarya</taxon>
        <taxon>Ascomycota</taxon>
        <taxon>Pezizomycotina</taxon>
        <taxon>Dothideomycetes</taxon>
        <taxon>Pleosporomycetidae</taxon>
        <taxon>Pleosporales</taxon>
        <taxon>Massarineae</taxon>
        <taxon>Didymosphaeriaceae</taxon>
        <taxon>Paraconiothyrium</taxon>
    </lineage>
</organism>
<keyword evidence="3" id="KW-1185">Reference proteome</keyword>
<dbReference type="EMBL" id="JAKJXO020000014">
    <property type="protein sequence ID" value="KAL1596571.1"/>
    <property type="molecule type" value="Genomic_DNA"/>
</dbReference>
<dbReference type="Proteomes" id="UP001521785">
    <property type="component" value="Unassembled WGS sequence"/>
</dbReference>
<evidence type="ECO:0000256" key="1">
    <source>
        <dbReference type="SAM" id="MobiDB-lite"/>
    </source>
</evidence>
<name>A0ABR3QWN2_9PLEO</name>
<reference evidence="2 3" key="1">
    <citation type="submission" date="2024-02" db="EMBL/GenBank/DDBJ databases">
        <title>De novo assembly and annotation of 12 fungi associated with fruit tree decline syndrome in Ontario, Canada.</title>
        <authorList>
            <person name="Sulman M."/>
            <person name="Ellouze W."/>
            <person name="Ilyukhin E."/>
        </authorList>
    </citation>
    <scope>NUCLEOTIDE SEQUENCE [LARGE SCALE GENOMIC DNA]</scope>
    <source>
        <strain evidence="2 3">M42-189</strain>
    </source>
</reference>
<feature type="region of interest" description="Disordered" evidence="1">
    <location>
        <begin position="1"/>
        <end position="136"/>
    </location>
</feature>
<gene>
    <name evidence="2" type="ORF">SLS60_009219</name>
</gene>